<dbReference type="PROSITE" id="PS00012">
    <property type="entry name" value="PHOSPHOPANTETHEINE"/>
    <property type="match status" value="1"/>
</dbReference>
<evidence type="ECO:0000256" key="8">
    <source>
        <dbReference type="ARBA" id="ARBA00023268"/>
    </source>
</evidence>
<dbReference type="InterPro" id="IPR020807">
    <property type="entry name" value="PKS_DH"/>
</dbReference>
<dbReference type="CDD" id="cd00833">
    <property type="entry name" value="PKS"/>
    <property type="match status" value="1"/>
</dbReference>
<gene>
    <name evidence="15" type="ORF">TGAMA5MH_01698</name>
</gene>
<dbReference type="Gene3D" id="3.40.366.10">
    <property type="entry name" value="Malonyl-Coenzyme A Acyl Carrier Protein, domain 2"/>
    <property type="match status" value="1"/>
</dbReference>
<proteinExistence type="inferred from homology"/>
<dbReference type="InterPro" id="IPR049551">
    <property type="entry name" value="PKS_DH_C"/>
</dbReference>
<dbReference type="InterPro" id="IPR045851">
    <property type="entry name" value="AMP-bd_C_sf"/>
</dbReference>
<evidence type="ECO:0000256" key="9">
    <source>
        <dbReference type="ARBA" id="ARBA00029443"/>
    </source>
</evidence>
<feature type="compositionally biased region" description="Polar residues" evidence="11">
    <location>
        <begin position="2494"/>
        <end position="2507"/>
    </location>
</feature>
<evidence type="ECO:0000256" key="6">
    <source>
        <dbReference type="ARBA" id="ARBA00022737"/>
    </source>
</evidence>
<dbReference type="InterPro" id="IPR013217">
    <property type="entry name" value="Methyltransf_12"/>
</dbReference>
<dbReference type="Pfam" id="PF02801">
    <property type="entry name" value="Ketoacyl-synt_C"/>
    <property type="match status" value="1"/>
</dbReference>
<dbReference type="GO" id="GO:0016491">
    <property type="term" value="F:oxidoreductase activity"/>
    <property type="evidence" value="ECO:0007669"/>
    <property type="project" value="UniProtKB-KW"/>
</dbReference>
<organism evidence="15 16">
    <name type="scientific">Trichoderma gamsii</name>
    <dbReference type="NCBI Taxonomy" id="398673"/>
    <lineage>
        <taxon>Eukaryota</taxon>
        <taxon>Fungi</taxon>
        <taxon>Dikarya</taxon>
        <taxon>Ascomycota</taxon>
        <taxon>Pezizomycotina</taxon>
        <taxon>Sordariomycetes</taxon>
        <taxon>Hypocreomycetidae</taxon>
        <taxon>Hypocreales</taxon>
        <taxon>Hypocreaceae</taxon>
        <taxon>Trichoderma</taxon>
    </lineage>
</organism>
<dbReference type="InterPro" id="IPR049900">
    <property type="entry name" value="PKS_mFAS_DH"/>
</dbReference>
<accession>A0A2K0TMJ1</accession>
<dbReference type="SUPFAM" id="SSF56801">
    <property type="entry name" value="Acetyl-CoA synthetase-like"/>
    <property type="match status" value="1"/>
</dbReference>
<dbReference type="InterPro" id="IPR020841">
    <property type="entry name" value="PKS_Beta-ketoAc_synthase_dom"/>
</dbReference>
<dbReference type="InterPro" id="IPR042099">
    <property type="entry name" value="ANL_N_sf"/>
</dbReference>
<dbReference type="Pfam" id="PF00550">
    <property type="entry name" value="PP-binding"/>
    <property type="match status" value="2"/>
</dbReference>
<comment type="caution">
    <text evidence="15">The sequence shown here is derived from an EMBL/GenBank/DDBJ whole genome shotgun (WGS) entry which is preliminary data.</text>
</comment>
<keyword evidence="5" id="KW-0808">Transferase</keyword>
<dbReference type="Pfam" id="PF00501">
    <property type="entry name" value="AMP-binding"/>
    <property type="match status" value="1"/>
</dbReference>
<dbReference type="Pfam" id="PF07993">
    <property type="entry name" value="NAD_binding_4"/>
    <property type="match status" value="1"/>
</dbReference>
<dbReference type="PROSITE" id="PS52019">
    <property type="entry name" value="PKS_MFAS_DH"/>
    <property type="match status" value="1"/>
</dbReference>
<dbReference type="SMART" id="SM00823">
    <property type="entry name" value="PKS_PP"/>
    <property type="match status" value="2"/>
</dbReference>
<dbReference type="InterPro" id="IPR020806">
    <property type="entry name" value="PKS_PP-bd"/>
</dbReference>
<dbReference type="SUPFAM" id="SSF55048">
    <property type="entry name" value="Probable ACP-binding domain of malonyl-CoA ACP transacylase"/>
    <property type="match status" value="1"/>
</dbReference>
<name>A0A2K0TMJ1_9HYPO</name>
<dbReference type="InterPro" id="IPR036736">
    <property type="entry name" value="ACP-like_sf"/>
</dbReference>
<evidence type="ECO:0000313" key="16">
    <source>
        <dbReference type="Proteomes" id="UP000236546"/>
    </source>
</evidence>
<dbReference type="SMART" id="SM00826">
    <property type="entry name" value="PKS_DH"/>
    <property type="match status" value="1"/>
</dbReference>
<comment type="similarity">
    <text evidence="9">In the C-terminal section; belongs to the NRP synthetase family.</text>
</comment>
<dbReference type="GO" id="GO:0009403">
    <property type="term" value="P:toxin biosynthetic process"/>
    <property type="evidence" value="ECO:0007669"/>
    <property type="project" value="UniProtKB-ARBA"/>
</dbReference>
<feature type="domain" description="Carrier" evidence="12">
    <location>
        <begin position="3502"/>
        <end position="3581"/>
    </location>
</feature>
<evidence type="ECO:0000256" key="5">
    <source>
        <dbReference type="ARBA" id="ARBA00022679"/>
    </source>
</evidence>
<feature type="domain" description="PKS/mFAS DH" evidence="14">
    <location>
        <begin position="948"/>
        <end position="1249"/>
    </location>
</feature>
<dbReference type="InterPro" id="IPR057326">
    <property type="entry name" value="KR_dom"/>
</dbReference>
<keyword evidence="2" id="KW-0597">Phosphoprotein</keyword>
<feature type="domain" description="Ketosynthase family 3 (KS3)" evidence="13">
    <location>
        <begin position="8"/>
        <end position="449"/>
    </location>
</feature>
<evidence type="ECO:0000256" key="4">
    <source>
        <dbReference type="ARBA" id="ARBA00022603"/>
    </source>
</evidence>
<dbReference type="SUPFAM" id="SSF51735">
    <property type="entry name" value="NAD(P)-binding Rossmann-fold domains"/>
    <property type="match status" value="2"/>
</dbReference>
<dbReference type="InterPro" id="IPR014043">
    <property type="entry name" value="Acyl_transferase_dom"/>
</dbReference>
<feature type="region of interest" description="N-terminal hotdog fold" evidence="10">
    <location>
        <begin position="948"/>
        <end position="1084"/>
    </location>
</feature>
<dbReference type="EMBL" id="MTYH01000014">
    <property type="protein sequence ID" value="PNP46747.1"/>
    <property type="molecule type" value="Genomic_DNA"/>
</dbReference>
<dbReference type="Pfam" id="PF00698">
    <property type="entry name" value="Acyl_transf_1"/>
    <property type="match status" value="1"/>
</dbReference>
<feature type="domain" description="Carrier" evidence="12">
    <location>
        <begin position="2381"/>
        <end position="2459"/>
    </location>
</feature>
<evidence type="ECO:0000256" key="2">
    <source>
        <dbReference type="ARBA" id="ARBA00022553"/>
    </source>
</evidence>
<dbReference type="InterPro" id="IPR000873">
    <property type="entry name" value="AMP-dep_synth/lig_dom"/>
</dbReference>
<dbReference type="GO" id="GO:0032259">
    <property type="term" value="P:methylation"/>
    <property type="evidence" value="ECO:0007669"/>
    <property type="project" value="UniProtKB-KW"/>
</dbReference>
<dbReference type="InterPro" id="IPR006162">
    <property type="entry name" value="Ppantetheine_attach_site"/>
</dbReference>
<dbReference type="CDD" id="cd02440">
    <property type="entry name" value="AdoMet_MTases"/>
    <property type="match status" value="1"/>
</dbReference>
<dbReference type="Pfam" id="PF21089">
    <property type="entry name" value="PKS_DH_N"/>
    <property type="match status" value="1"/>
</dbReference>
<dbReference type="SUPFAM" id="SSF47336">
    <property type="entry name" value="ACP-like"/>
    <property type="match status" value="2"/>
</dbReference>
<dbReference type="SMART" id="SM00825">
    <property type="entry name" value="PKS_KS"/>
    <property type="match status" value="1"/>
</dbReference>
<dbReference type="GO" id="GO:0004315">
    <property type="term" value="F:3-oxoacyl-[acyl-carrier-protein] synthase activity"/>
    <property type="evidence" value="ECO:0007669"/>
    <property type="project" value="InterPro"/>
</dbReference>
<dbReference type="PROSITE" id="PS00606">
    <property type="entry name" value="KS3_1"/>
    <property type="match status" value="1"/>
</dbReference>
<dbReference type="SMART" id="SM00822">
    <property type="entry name" value="PKS_KR"/>
    <property type="match status" value="1"/>
</dbReference>
<dbReference type="InterPro" id="IPR029063">
    <property type="entry name" value="SAM-dependent_MTases_sf"/>
</dbReference>
<dbReference type="InterPro" id="IPR042104">
    <property type="entry name" value="PKS_dehydratase_sf"/>
</dbReference>
<dbReference type="GO" id="GO:0004312">
    <property type="term" value="F:fatty acid synthase activity"/>
    <property type="evidence" value="ECO:0007669"/>
    <property type="project" value="TreeGrafter"/>
</dbReference>
<dbReference type="Gene3D" id="3.30.559.10">
    <property type="entry name" value="Chloramphenicol acetyltransferase-like domain"/>
    <property type="match status" value="1"/>
</dbReference>
<feature type="compositionally biased region" description="Polar residues" evidence="11">
    <location>
        <begin position="2515"/>
        <end position="2530"/>
    </location>
</feature>
<keyword evidence="4" id="KW-0489">Methyltransferase</keyword>
<dbReference type="FunFam" id="3.40.47.10:FF:000019">
    <property type="entry name" value="Polyketide synthase type I"/>
    <property type="match status" value="1"/>
</dbReference>
<evidence type="ECO:0000313" key="15">
    <source>
        <dbReference type="EMBL" id="PNP46747.1"/>
    </source>
</evidence>
<dbReference type="InterPro" id="IPR001242">
    <property type="entry name" value="Condensation_dom"/>
</dbReference>
<dbReference type="Pfam" id="PF08242">
    <property type="entry name" value="Methyltransf_12"/>
    <property type="match status" value="1"/>
</dbReference>
<dbReference type="PANTHER" id="PTHR43775">
    <property type="entry name" value="FATTY ACID SYNTHASE"/>
    <property type="match status" value="1"/>
</dbReference>
<dbReference type="OrthoDB" id="329835at2759"/>
<dbReference type="Gene3D" id="1.10.1200.10">
    <property type="entry name" value="ACP-like"/>
    <property type="match status" value="2"/>
</dbReference>
<dbReference type="CDD" id="cd19532">
    <property type="entry name" value="C_PKS-NRPS"/>
    <property type="match status" value="1"/>
</dbReference>
<evidence type="ECO:0000259" key="14">
    <source>
        <dbReference type="PROSITE" id="PS52019"/>
    </source>
</evidence>
<dbReference type="InterPro" id="IPR023213">
    <property type="entry name" value="CAT-like_dom_sf"/>
</dbReference>
<dbReference type="InterPro" id="IPR013120">
    <property type="entry name" value="FAR_NAD-bd"/>
</dbReference>
<dbReference type="InterPro" id="IPR014030">
    <property type="entry name" value="Ketoacyl_synth_N"/>
</dbReference>
<dbReference type="SUPFAM" id="SSF52777">
    <property type="entry name" value="CoA-dependent acyltransferases"/>
    <property type="match status" value="2"/>
</dbReference>
<dbReference type="Pfam" id="PF14765">
    <property type="entry name" value="PS-DH"/>
    <property type="match status" value="1"/>
</dbReference>
<evidence type="ECO:0000256" key="11">
    <source>
        <dbReference type="SAM" id="MobiDB-lite"/>
    </source>
</evidence>
<feature type="active site" description="Proton acceptor; for dehydratase activity" evidence="10">
    <location>
        <position position="980"/>
    </location>
</feature>
<dbReference type="InterPro" id="IPR018201">
    <property type="entry name" value="Ketoacyl_synth_AS"/>
</dbReference>
<protein>
    <submittedName>
        <fullName evidence="15">Uncharacterized protein</fullName>
    </submittedName>
</protein>
<evidence type="ECO:0000256" key="7">
    <source>
        <dbReference type="ARBA" id="ARBA00023002"/>
    </source>
</evidence>
<dbReference type="Gene3D" id="3.40.50.12780">
    <property type="entry name" value="N-terminal domain of ligase-like"/>
    <property type="match status" value="1"/>
</dbReference>
<dbReference type="Gene3D" id="3.30.300.30">
    <property type="match status" value="1"/>
</dbReference>
<dbReference type="CDD" id="cd05930">
    <property type="entry name" value="A_NRPS"/>
    <property type="match status" value="1"/>
</dbReference>
<keyword evidence="3" id="KW-0436">Ligase</keyword>
<dbReference type="Gene3D" id="3.40.50.150">
    <property type="entry name" value="Vaccinia Virus protein VP39"/>
    <property type="match status" value="1"/>
</dbReference>
<dbReference type="NCBIfam" id="TIGR01733">
    <property type="entry name" value="AA-adenyl-dom"/>
    <property type="match status" value="1"/>
</dbReference>
<dbReference type="Pfam" id="PF00109">
    <property type="entry name" value="ketoacyl-synt"/>
    <property type="match status" value="1"/>
</dbReference>
<dbReference type="Pfam" id="PF08659">
    <property type="entry name" value="KR"/>
    <property type="match status" value="1"/>
</dbReference>
<dbReference type="SUPFAM" id="SSF52151">
    <property type="entry name" value="FabD/lysophospholipase-like"/>
    <property type="match status" value="1"/>
</dbReference>
<feature type="region of interest" description="Disordered" evidence="11">
    <location>
        <begin position="2494"/>
        <end position="2534"/>
    </location>
</feature>
<feature type="active site" description="Proton donor; for dehydratase activity" evidence="10">
    <location>
        <position position="1154"/>
    </location>
</feature>
<dbReference type="InterPro" id="IPR013968">
    <property type="entry name" value="PKS_KR"/>
</dbReference>
<dbReference type="SMART" id="SM00827">
    <property type="entry name" value="PKS_AT"/>
    <property type="match status" value="1"/>
</dbReference>
<dbReference type="GO" id="GO:0031177">
    <property type="term" value="F:phosphopantetheine binding"/>
    <property type="evidence" value="ECO:0007669"/>
    <property type="project" value="InterPro"/>
</dbReference>
<keyword evidence="6" id="KW-0677">Repeat</keyword>
<dbReference type="InterPro" id="IPR050091">
    <property type="entry name" value="PKS_NRPS_Biosynth_Enz"/>
</dbReference>
<dbReference type="PROSITE" id="PS50075">
    <property type="entry name" value="CARRIER"/>
    <property type="match status" value="2"/>
</dbReference>
<dbReference type="InterPro" id="IPR016036">
    <property type="entry name" value="Malonyl_transacylase_ACP-bd"/>
</dbReference>
<sequence length="3943" mass="434750">MALPTFKTEPIAIVGSSCRFPGGANSPSKLWQLLKNPKDVLVKIPPSRFNPDGFYNTNGEHHGSTNVLHSYLLEEDHREFDHNFFNIHPKEAESMDPQQRMLLETVYECVEAAGYSIQGLKGSQTAIFVGQMTQDYSDLMLRDVDSAPQYAATGISRAILSNRVSYFFDWKGPSSTIDTACSSSLVALHHAVQTLRSGESSLAVAAGVNLILGPDPYILESKLHMLSPTGRSRMWDADADGYARGEGFASILLKTLSQAIKDGDHIECLIRETGVNQDGRTSGITMPSSISQTALIKSTYTRAGLDFNKKEDRCQYFEAHGTGTMAGDPIEARAVRDAFFGADEEEDSANAAESDEPLYVGSVKTVIGHLEGTAGLAGLLKASLAVQHGVIPPNMLFNKLNPAISPFYTHLCVPTQAKPWPKLPPGVPRRASVNSFGFGGTNAHAILEHWPPGGYDRALQIPCGPFTLSANTEKAVRARAQTLSAALESGQVTDLSDMAWTLQTRRTQFPHRIYISASNQEELVKKLNDVASQSASTATRAIHVTEDLPARILGVFTGQGAQWPSMGQRLYEKSKRFRQTIDDLEKALRNLPIPPSWSLSGELVASDENSRIHEAAISQPLCTAIQIALVDLLYASGITFSAVVGHSSGEISAAYAAGYLKAADAVAIAYYRGVFAHLAGGPDARKGKMMAVGMSFEQALFFCKEVQFAGRIQVAASNSRSSVTLSGDEDAIEEAKQLLDQQQTFARVLKVEKAYHSHHMQCCAEPYLESLQKLDIQIRADDLKCKWYSSVYGSNGRSIEGTDAYKASYWVDNMVKPVLFSQAIDRAVVEEHCHDIVMEVGPHPALKAPALETLKNLTGLDLPYSGVLKRGQDDMESFSDALGFIWSNFHTPTPIVDFAGFRRACLGDEAGESITLKGIPPYPWDHDTKLWKESRKSRNYRSRKNPMHELLGYATTHGNNSEVIWRNVMKIKEMEWLRGHIFQGQVLFPAAGYVSMAYETSIRLAAGETQVRLVELEDLVIHRAITLEDESSGTEVTFTIRVKSQTSDQITAEYSCYSCKVDGGSELPDSTNFTGRAIIHLGTPRLDSLPSREAPKLPMKPVSVNRLYSYMEEVGLRYTGEFVVEGVERRLNTSTVKLQRLDNSKTKLHPATLDAAFHGIFTALAFPGDGQLWTPYLPTNIRRVRINPAALDAPVSSSDISDLVADCYLTNANSKTICGDVNVSSSTTGITQIQLQSLTCSSFTKATPQNDRKLFAKTVWMRDISSGIEPDKVQYLSEEEVDYGDICERLAYFYLRRLRKEISPEEIPRMDEHFQIQIDWILNYLLPKIEAGNHPRIKKEWATDTEEDAHKWMAKYPGKVELQMISALGEVQPSILRGQLPALQVMMQKDMLTRLYAEAVPFRQTYSHLITVTSQLAHRYPRMRVLEIGAGTGGASIHMLKGLAGHCHSYTYTDISAGFFEAAQERFREYSSLMEWAVLDIERDPCEQGFEKHSFDVIMSSNALHATKSLAQTLTHCRTLLKPGGFMILNEVTNDGVLPQFISSHLPGWWLGRGDGRLYHPTVDESRWHQELLATGFSGVDAAYRDYHDPKRYLASLIVSQAVDDRINLLRSPLSSKENIPRVKHLFIVGGESDEVQNLVRKVEPLFRHIALTVTLVTTLEEVGEVIPGSAVLILSELDKPTFEQITPQKFRGIQLILQDAKYVLWVTQKCREDNPMSNMVVGLGRSVLHELPDLRLQFLDINAAQAGAVEPSLFVETMLRTICLDSPEFDGILWHEEWELSINGDGLYIPRIVPVEHMNDRLNSTRRDIVSSVSLGEACIELVRSNGSRSLQQVRSKMQATTSTDTIQIRVHYSSLLPIQTRDNLLLHLCIGSIGQSSQMAFVFSPHARSILNVPKVEVLLLQQQFAASSDAERLMATIIAESIVQSSRGNIWIHDSDIPLAKVISTVAGMRGLNVFFSTSSEANSQSNLDQAFIHPYATERDSRNIIPTDIQSFVNLGKFSSVLHRIVESSQRINQLAIYDEHSIHVSFTKKDMADIAIRHILSLSDDLGHHRSAIPLDQVMDIPSLPETPTAMLSWHSSQSMDLKINPVDPNDLFSANKTYLLVGLASELGLSLCDWMITHGARNIVVTSRNPGRVDAEVLKHLRRKGAKINIFALDISDKEGLLKIYKEVCDTMPPIAGVANAAMVLNDKLFNNMTLADFEVALKPKVTGTQNLDEIFYSTPLDFFICFSSLTCVMGNGGQSNYAAANMYMHSLVRQRKKRGVSASIIDIAFLLGVGFVARNLEQYEDHLKKVGYMRMSEPEFHTVFAEAIVAGKSTSDEDPEIIIGIGQAPNAPWYTNPRFATYVPHENTTENSDREQVQSSDSVQGRLAAAGSGKDALTVLQIACAEKLAMILQVHADSIDHAAPLLKLGIDSLVAVEIRSWFLKEINVDMPVLKILSGASLADICQDALVMLPPTLVSSANEGLTSSNAVPNATSHQAPAVAAISQETQLSIPPTTVPSSSDREGDSSTELSTVSPKPSSVSEETFEDRSYVRMGEMTPGQSRLYFLHVYLEDKTTYNVTMSGKLSGPLNIGNFSNALDALSEKHEGLRTSFYLDNASGKAMQGIQESLDDLKRFKFDLNRGKWMKIKILSLSPSDHRIIFTFHHIALDGVGWSIFLKDLNDAYAGKGVRTPRQQAIDLSQKMQREAASGTLEEDLQFWKDTYDSIPEPMPLFPTSKVQHRQLLKSYDTETLDLILQRPLVHQIKQASADLQLTSFHFYLSAIAAFVSKCLDIGDFAIGILDANRTSAADMTTIGYFTNLLPLHFKTNASESFADLAVRTRDITLAALSHSRVDFDQILDTLKISRSGDQNPLFQIAVNYRLGGSRTMPLGECEIQWTSTHDARNPYDLIIDISEIAEGTIISFTTQSYLYSTCDTDMLLKWYTHTLKEFAADTSKLALDCALAPSTDIQRAISVGRGSRIDIEWDAPTLAHRIIEMAETSPTSVAIKDGYGRQLTYSDMMRRVQQFAEHLSNLSPGSYVGVLLEPAADTICSLVAIMILGLVYVPLDLRNPEGRLAAIIADCKPAAIICQNETLGLAQKLTLTVGNTLITLLNTSDVPTATTRGNSLTHCLAQPHAPGFAIYTSGSTGTPKGVLLTHHCVLNQIWGISKMFEIKKENVLQQSSFGFDLSLEQVFIALANGGTLIVASKEARGNALEIANLILSENITYTVFVPSEYLHLLHYTTNILKACSSWKFAFSGGEKVTAQLRRGFKKLDLPNLRLINLYGPAEASLSCTRYEIPYRTDKTTTASPAGFVMPNYTVIVVDQIGSPLPFGFPGEICIAGAGNSIGYVNQPQETASKFTPDRVSPVEDINRGWNTLYHTGDKGRMLDNGLLEFIGRLDGDSQVKIRGMRIELDEIAKTIVDASQGVVDDASVSLRGSDLLVAYVVFSDGFAGDANLAVERIRNDLPLPSYMCPAHIIAIDEIPRNPNGKKDKSKIDTLPIPDALEVKTQTGDLSDFEKAVVAVWRDVLPNTMKLSQFGPETNFFFVGGNSLLLLKLQAELEMAFGRNLTLSELFQASTISEMAAKIQAVSDKPLRQHIDWNKEIRSLCDGLSRSAFTKPVNVSSSKSGLSVVLTGATGFLGRNILKCLVNDDRVSEVHCIAIRPDVNGLPRHVDVSSPKIIEYSGDLADHDLGLSPEQLESIASRANVIIHNGADISFMKTYQSLRRSNVLSTRRLAEIAAAASIPFHFVSTASVAHLYPGEHLSEVPLEARADLPADGQQGYAISKWVSEALLEYLADNHDLQSCVHRPTSIIGDGAPDTDIIASLRTYSEILGSVPQLSGVINGNLDFVDVQNVAKDIATEALASTSANQMVPSPKASYINHCNEEKVSIPNLKEYMEKAKGKLFSELELNDWLQKAREAGLNELICVYLKNTVDKKEPFFLPSLVKGKV</sequence>
<dbReference type="InterPro" id="IPR049552">
    <property type="entry name" value="PKS_DH_N"/>
</dbReference>
<keyword evidence="7" id="KW-0560">Oxidoreductase</keyword>
<dbReference type="PROSITE" id="PS52004">
    <property type="entry name" value="KS3_2"/>
    <property type="match status" value="1"/>
</dbReference>
<keyword evidence="8" id="KW-0511">Multifunctional enzyme</keyword>
<evidence type="ECO:0000256" key="3">
    <source>
        <dbReference type="ARBA" id="ARBA00022598"/>
    </source>
</evidence>
<evidence type="ECO:0000256" key="1">
    <source>
        <dbReference type="ARBA" id="ARBA00022450"/>
    </source>
</evidence>
<evidence type="ECO:0000256" key="10">
    <source>
        <dbReference type="PROSITE-ProRule" id="PRU01363"/>
    </source>
</evidence>
<dbReference type="InterPro" id="IPR036291">
    <property type="entry name" value="NAD(P)-bd_dom_sf"/>
</dbReference>
<dbReference type="InterPro" id="IPR010071">
    <property type="entry name" value="AA_adenyl_dom"/>
</dbReference>
<dbReference type="GO" id="GO:0006633">
    <property type="term" value="P:fatty acid biosynthetic process"/>
    <property type="evidence" value="ECO:0007669"/>
    <property type="project" value="InterPro"/>
</dbReference>
<dbReference type="Gene3D" id="3.40.47.10">
    <property type="match status" value="1"/>
</dbReference>
<dbReference type="InterPro" id="IPR009081">
    <property type="entry name" value="PP-bd_ACP"/>
</dbReference>
<dbReference type="Gene3D" id="3.40.50.720">
    <property type="entry name" value="NAD(P)-binding Rossmann-like Domain"/>
    <property type="match status" value="2"/>
</dbReference>
<dbReference type="InterPro" id="IPR014031">
    <property type="entry name" value="Ketoacyl_synth_C"/>
</dbReference>
<evidence type="ECO:0000259" key="13">
    <source>
        <dbReference type="PROSITE" id="PS52004"/>
    </source>
</evidence>
<dbReference type="GO" id="GO:0016874">
    <property type="term" value="F:ligase activity"/>
    <property type="evidence" value="ECO:0007669"/>
    <property type="project" value="UniProtKB-KW"/>
</dbReference>
<dbReference type="InterPro" id="IPR001227">
    <property type="entry name" value="Ac_transferase_dom_sf"/>
</dbReference>
<reference evidence="15 16" key="1">
    <citation type="submission" date="2017-02" db="EMBL/GenBank/DDBJ databases">
        <title>Genomes of Trichoderma spp. with biocontrol activity.</title>
        <authorList>
            <person name="Gardiner D."/>
            <person name="Kazan K."/>
            <person name="Vos C."/>
            <person name="Harvey P."/>
        </authorList>
    </citation>
    <scope>NUCLEOTIDE SEQUENCE [LARGE SCALE GENOMIC DNA]</scope>
    <source>
        <strain evidence="15 16">A5MH</strain>
    </source>
</reference>
<dbReference type="Pfam" id="PF22621">
    <property type="entry name" value="CurL-like_PKS_C"/>
    <property type="match status" value="1"/>
</dbReference>
<keyword evidence="1" id="KW-0596">Phosphopantetheine</keyword>
<feature type="region of interest" description="C-terminal hotdog fold" evidence="10">
    <location>
        <begin position="1099"/>
        <end position="1249"/>
    </location>
</feature>
<dbReference type="Gene3D" id="3.30.559.30">
    <property type="entry name" value="Nonribosomal peptide synthetase, condensation domain"/>
    <property type="match status" value="1"/>
</dbReference>
<dbReference type="InterPro" id="IPR016039">
    <property type="entry name" value="Thiolase-like"/>
</dbReference>
<evidence type="ECO:0000259" key="12">
    <source>
        <dbReference type="PROSITE" id="PS50075"/>
    </source>
</evidence>
<dbReference type="Proteomes" id="UP000236546">
    <property type="component" value="Unassembled WGS sequence"/>
</dbReference>
<dbReference type="Gene3D" id="3.10.129.110">
    <property type="entry name" value="Polyketide synthase dehydratase"/>
    <property type="match status" value="1"/>
</dbReference>
<dbReference type="GO" id="GO:0008168">
    <property type="term" value="F:methyltransferase activity"/>
    <property type="evidence" value="ECO:0007669"/>
    <property type="project" value="UniProtKB-KW"/>
</dbReference>
<dbReference type="PANTHER" id="PTHR43775:SF20">
    <property type="entry name" value="HYBRID PKS-NRPS SYNTHETASE APDA"/>
    <property type="match status" value="1"/>
</dbReference>
<dbReference type="SUPFAM" id="SSF53335">
    <property type="entry name" value="S-adenosyl-L-methionine-dependent methyltransferases"/>
    <property type="match status" value="1"/>
</dbReference>
<dbReference type="InterPro" id="IPR016035">
    <property type="entry name" value="Acyl_Trfase/lysoPLipase"/>
</dbReference>
<dbReference type="SUPFAM" id="SSF53901">
    <property type="entry name" value="Thiolase-like"/>
    <property type="match status" value="1"/>
</dbReference>
<dbReference type="Pfam" id="PF00668">
    <property type="entry name" value="Condensation"/>
    <property type="match status" value="1"/>
</dbReference>